<dbReference type="STRING" id="1266370.NITGR_1050036"/>
<dbReference type="InParanoid" id="M1YG82"/>
<proteinExistence type="predicted"/>
<gene>
    <name evidence="1" type="ORF">NITGR_1050036</name>
</gene>
<dbReference type="Proteomes" id="UP000011704">
    <property type="component" value="Unassembled WGS sequence"/>
</dbReference>
<evidence type="ECO:0000313" key="1">
    <source>
        <dbReference type="EMBL" id="CCQ89473.1"/>
    </source>
</evidence>
<evidence type="ECO:0008006" key="3">
    <source>
        <dbReference type="Google" id="ProtNLM"/>
    </source>
</evidence>
<accession>M1YG82</accession>
<dbReference type="AlphaFoldDB" id="M1YG82"/>
<protein>
    <recommendedName>
        <fullName evidence="3">Tetratricopeptide repeat protein</fullName>
    </recommendedName>
</protein>
<sequence length="59" mass="6966">MEFLLCKKGGRENARFYRKYQRRGKLMIATNLFLKGKKAQIEGRLDEALEWFQKSLAAN</sequence>
<keyword evidence="2" id="KW-1185">Reference proteome</keyword>
<comment type="caution">
    <text evidence="1">The sequence shown here is derived from an EMBL/GenBank/DDBJ whole genome shotgun (WGS) entry which is preliminary data.</text>
</comment>
<name>M1YG82_NITG3</name>
<dbReference type="HOGENOM" id="CLU_2955891_0_0_0"/>
<organism evidence="1 2">
    <name type="scientific">Nitrospina gracilis (strain 3/211)</name>
    <dbReference type="NCBI Taxonomy" id="1266370"/>
    <lineage>
        <taxon>Bacteria</taxon>
        <taxon>Pseudomonadati</taxon>
        <taxon>Nitrospinota/Tectimicrobiota group</taxon>
        <taxon>Nitrospinota</taxon>
        <taxon>Nitrospinia</taxon>
        <taxon>Nitrospinales</taxon>
        <taxon>Nitrospinaceae</taxon>
        <taxon>Nitrospina</taxon>
    </lineage>
</organism>
<dbReference type="EMBL" id="CAQJ01000008">
    <property type="protein sequence ID" value="CCQ89473.1"/>
    <property type="molecule type" value="Genomic_DNA"/>
</dbReference>
<reference evidence="1 2" key="1">
    <citation type="journal article" date="2013" name="Front. Microbiol.">
        <title>The genome of Nitrospina gracilis illuminates the metabolism and evolution of the major marine nitrite oxidizer.</title>
        <authorList>
            <person name="Luecker S."/>
            <person name="Nowka B."/>
            <person name="Rattei T."/>
            <person name="Spieck E."/>
            <person name="and Daims H."/>
        </authorList>
    </citation>
    <scope>NUCLEOTIDE SEQUENCE [LARGE SCALE GENOMIC DNA]</scope>
    <source>
        <strain evidence="1 2">3/211</strain>
    </source>
</reference>
<evidence type="ECO:0000313" key="2">
    <source>
        <dbReference type="Proteomes" id="UP000011704"/>
    </source>
</evidence>